<dbReference type="SUPFAM" id="SSF88946">
    <property type="entry name" value="Sigma2 domain of RNA polymerase sigma factors"/>
    <property type="match status" value="1"/>
</dbReference>
<gene>
    <name evidence="8" type="ORF">Rhe02_53010</name>
</gene>
<evidence type="ECO:0000259" key="6">
    <source>
        <dbReference type="Pfam" id="PF04542"/>
    </source>
</evidence>
<dbReference type="InterPro" id="IPR013324">
    <property type="entry name" value="RNA_pol_sigma_r3/r4-like"/>
</dbReference>
<dbReference type="Pfam" id="PF04545">
    <property type="entry name" value="Sigma70_r4"/>
    <property type="match status" value="1"/>
</dbReference>
<evidence type="ECO:0000256" key="3">
    <source>
        <dbReference type="ARBA" id="ARBA00023125"/>
    </source>
</evidence>
<dbReference type="InterPro" id="IPR007627">
    <property type="entry name" value="RNA_pol_sigma70_r2"/>
</dbReference>
<comment type="caution">
    <text evidence="8">The sequence shown here is derived from an EMBL/GenBank/DDBJ whole genome shotgun (WGS) entry which is preliminary data.</text>
</comment>
<evidence type="ECO:0000256" key="2">
    <source>
        <dbReference type="ARBA" id="ARBA00023082"/>
    </source>
</evidence>
<dbReference type="Proteomes" id="UP000612899">
    <property type="component" value="Unassembled WGS sequence"/>
</dbReference>
<feature type="domain" description="RNA polymerase sigma-70 region 2" evidence="6">
    <location>
        <begin position="46"/>
        <end position="114"/>
    </location>
</feature>
<dbReference type="CDD" id="cd06171">
    <property type="entry name" value="Sigma70_r4"/>
    <property type="match status" value="1"/>
</dbReference>
<dbReference type="InterPro" id="IPR007630">
    <property type="entry name" value="RNA_pol_sigma70_r4"/>
</dbReference>
<evidence type="ECO:0000259" key="7">
    <source>
        <dbReference type="Pfam" id="PF04545"/>
    </source>
</evidence>
<dbReference type="RefSeq" id="WP_203911033.1">
    <property type="nucleotide sequence ID" value="NZ_BONY01000035.1"/>
</dbReference>
<dbReference type="PANTHER" id="PTHR30385">
    <property type="entry name" value="SIGMA FACTOR F FLAGELLAR"/>
    <property type="match status" value="1"/>
</dbReference>
<name>A0A8J3QC65_9ACTN</name>
<feature type="domain" description="RNA polymerase sigma-70 region 3" evidence="5">
    <location>
        <begin position="127"/>
        <end position="185"/>
    </location>
</feature>
<dbReference type="InterPro" id="IPR014284">
    <property type="entry name" value="RNA_pol_sigma-70_dom"/>
</dbReference>
<dbReference type="PANTHER" id="PTHR30385:SF4">
    <property type="entry name" value="RNA POLYMERASE SIGMA-E FACTOR"/>
    <property type="match status" value="1"/>
</dbReference>
<dbReference type="InterPro" id="IPR013325">
    <property type="entry name" value="RNA_pol_sigma_r2"/>
</dbReference>
<evidence type="ECO:0008006" key="10">
    <source>
        <dbReference type="Google" id="ProtNLM"/>
    </source>
</evidence>
<protein>
    <recommendedName>
        <fullName evidence="10">SigB/SigF/SigG family RNA polymerase sigma factor</fullName>
    </recommendedName>
</protein>
<dbReference type="InterPro" id="IPR014322">
    <property type="entry name" value="RNA_pol_sigma-B/F/G"/>
</dbReference>
<dbReference type="Pfam" id="PF04542">
    <property type="entry name" value="Sigma70_r2"/>
    <property type="match status" value="1"/>
</dbReference>
<proteinExistence type="predicted"/>
<sequence>MASATLTIHPRRPVTDETTVADHALSSLHELAQQDQERARLRETAIQTYMPLASRLARSFHGRGEDLDDLMQVAMLGLIKAVDRFDPERGVAFSKFAVPTILGELKKHFRDSAWSLHVTRRMQELHLQISRAQPTLTQELGRSPSVADIAKHLELSEAEVLAGMECGGAYNTRSLNSPVTVDDGAIELGQLIGAPDDRMESVPDRQALRQHVSELPAREQRILYLRFFEDLTQSQIAKKLGISQMHVSRLLSQSLSALRGRLLAEV</sequence>
<evidence type="ECO:0000259" key="5">
    <source>
        <dbReference type="Pfam" id="PF04539"/>
    </source>
</evidence>
<dbReference type="Gene3D" id="1.20.120.1810">
    <property type="match status" value="1"/>
</dbReference>
<dbReference type="Gene3D" id="1.10.10.10">
    <property type="entry name" value="Winged helix-like DNA-binding domain superfamily/Winged helix DNA-binding domain"/>
    <property type="match status" value="2"/>
</dbReference>
<keyword evidence="2" id="KW-0731">Sigma factor</keyword>
<keyword evidence="9" id="KW-1185">Reference proteome</keyword>
<dbReference type="GO" id="GO:0006352">
    <property type="term" value="P:DNA-templated transcription initiation"/>
    <property type="evidence" value="ECO:0007669"/>
    <property type="project" value="InterPro"/>
</dbReference>
<evidence type="ECO:0000256" key="4">
    <source>
        <dbReference type="ARBA" id="ARBA00023163"/>
    </source>
</evidence>
<dbReference type="AlphaFoldDB" id="A0A8J3QC65"/>
<reference evidence="8" key="1">
    <citation type="submission" date="2021-01" db="EMBL/GenBank/DDBJ databases">
        <title>Whole genome shotgun sequence of Rhizocola hellebori NBRC 109834.</title>
        <authorList>
            <person name="Komaki H."/>
            <person name="Tamura T."/>
        </authorList>
    </citation>
    <scope>NUCLEOTIDE SEQUENCE</scope>
    <source>
        <strain evidence="8">NBRC 109834</strain>
    </source>
</reference>
<dbReference type="GO" id="GO:0016987">
    <property type="term" value="F:sigma factor activity"/>
    <property type="evidence" value="ECO:0007669"/>
    <property type="project" value="UniProtKB-KW"/>
</dbReference>
<dbReference type="InterPro" id="IPR036388">
    <property type="entry name" value="WH-like_DNA-bd_sf"/>
</dbReference>
<evidence type="ECO:0000313" key="9">
    <source>
        <dbReference type="Proteomes" id="UP000612899"/>
    </source>
</evidence>
<organism evidence="8 9">
    <name type="scientific">Rhizocola hellebori</name>
    <dbReference type="NCBI Taxonomy" id="1392758"/>
    <lineage>
        <taxon>Bacteria</taxon>
        <taxon>Bacillati</taxon>
        <taxon>Actinomycetota</taxon>
        <taxon>Actinomycetes</taxon>
        <taxon>Micromonosporales</taxon>
        <taxon>Micromonosporaceae</taxon>
        <taxon>Rhizocola</taxon>
    </lineage>
</organism>
<dbReference type="Pfam" id="PF04539">
    <property type="entry name" value="Sigma70_r3"/>
    <property type="match status" value="1"/>
</dbReference>
<keyword evidence="4" id="KW-0804">Transcription</keyword>
<keyword evidence="3" id="KW-0238">DNA-binding</keyword>
<feature type="domain" description="RNA polymerase sigma-70 region 4" evidence="7">
    <location>
        <begin position="213"/>
        <end position="259"/>
    </location>
</feature>
<dbReference type="PRINTS" id="PR00046">
    <property type="entry name" value="SIGMA70FCT"/>
</dbReference>
<dbReference type="SUPFAM" id="SSF88659">
    <property type="entry name" value="Sigma3 and sigma4 domains of RNA polymerase sigma factors"/>
    <property type="match status" value="2"/>
</dbReference>
<dbReference type="NCBIfam" id="TIGR02937">
    <property type="entry name" value="sigma70-ECF"/>
    <property type="match status" value="1"/>
</dbReference>
<dbReference type="EMBL" id="BONY01000035">
    <property type="protein sequence ID" value="GIH07234.1"/>
    <property type="molecule type" value="Genomic_DNA"/>
</dbReference>
<dbReference type="GO" id="GO:0003677">
    <property type="term" value="F:DNA binding"/>
    <property type="evidence" value="ECO:0007669"/>
    <property type="project" value="UniProtKB-KW"/>
</dbReference>
<accession>A0A8J3QC65</accession>
<dbReference type="InterPro" id="IPR000943">
    <property type="entry name" value="RNA_pol_sigma70"/>
</dbReference>
<evidence type="ECO:0000256" key="1">
    <source>
        <dbReference type="ARBA" id="ARBA00023015"/>
    </source>
</evidence>
<dbReference type="NCBIfam" id="TIGR02980">
    <property type="entry name" value="SigBFG"/>
    <property type="match status" value="1"/>
</dbReference>
<evidence type="ECO:0000313" key="8">
    <source>
        <dbReference type="EMBL" id="GIH07234.1"/>
    </source>
</evidence>
<dbReference type="InterPro" id="IPR007624">
    <property type="entry name" value="RNA_pol_sigma70_r3"/>
</dbReference>
<keyword evidence="1" id="KW-0805">Transcription regulation</keyword>